<dbReference type="Pfam" id="PF13637">
    <property type="entry name" value="Ank_4"/>
    <property type="match status" value="1"/>
</dbReference>
<dbReference type="EMBL" id="MK072441">
    <property type="protein sequence ID" value="AYV85138.1"/>
    <property type="molecule type" value="Genomic_DNA"/>
</dbReference>
<name>A0A3G5ADE0_9VIRU</name>
<keyword evidence="1" id="KW-0677">Repeat</keyword>
<dbReference type="PANTHER" id="PTHR24180">
    <property type="entry name" value="CYCLIN-DEPENDENT KINASE INHIBITOR 2C-RELATED"/>
    <property type="match status" value="1"/>
</dbReference>
<dbReference type="InterPro" id="IPR051637">
    <property type="entry name" value="Ank_repeat_dom-contain_49"/>
</dbReference>
<dbReference type="PROSITE" id="PS50297">
    <property type="entry name" value="ANK_REP_REGION"/>
    <property type="match status" value="3"/>
</dbReference>
<proteinExistence type="predicted"/>
<evidence type="ECO:0000256" key="1">
    <source>
        <dbReference type="ARBA" id="ARBA00022737"/>
    </source>
</evidence>
<dbReference type="InterPro" id="IPR002110">
    <property type="entry name" value="Ankyrin_rpt"/>
</dbReference>
<dbReference type="SUPFAM" id="SSF48403">
    <property type="entry name" value="Ankyrin repeat"/>
    <property type="match status" value="1"/>
</dbReference>
<dbReference type="SMART" id="SM00248">
    <property type="entry name" value="ANK"/>
    <property type="match status" value="4"/>
</dbReference>
<reference evidence="3" key="1">
    <citation type="submission" date="2018-10" db="EMBL/GenBank/DDBJ databases">
        <title>Hidden diversity of soil giant viruses.</title>
        <authorList>
            <person name="Schulz F."/>
            <person name="Alteio L."/>
            <person name="Goudeau D."/>
            <person name="Ryan E.M."/>
            <person name="Malmstrom R.R."/>
            <person name="Blanchard J."/>
            <person name="Woyke T."/>
        </authorList>
    </citation>
    <scope>NUCLEOTIDE SEQUENCE</scope>
    <source>
        <strain evidence="3">SAV1</strain>
    </source>
</reference>
<keyword evidence="2" id="KW-0040">ANK repeat</keyword>
<organism evidence="3">
    <name type="scientific">Satyrvirus sp</name>
    <dbReference type="NCBI Taxonomy" id="2487771"/>
    <lineage>
        <taxon>Viruses</taxon>
        <taxon>Varidnaviria</taxon>
        <taxon>Bamfordvirae</taxon>
        <taxon>Nucleocytoviricota</taxon>
        <taxon>Megaviricetes</taxon>
        <taxon>Imitervirales</taxon>
        <taxon>Mimiviridae</taxon>
        <taxon>Megamimivirinae</taxon>
    </lineage>
</organism>
<dbReference type="InterPro" id="IPR036770">
    <property type="entry name" value="Ankyrin_rpt-contain_sf"/>
</dbReference>
<evidence type="ECO:0000256" key="2">
    <source>
        <dbReference type="ARBA" id="ARBA00023043"/>
    </source>
</evidence>
<dbReference type="Pfam" id="PF12796">
    <property type="entry name" value="Ank_2"/>
    <property type="match status" value="1"/>
</dbReference>
<protein>
    <submittedName>
        <fullName evidence="3">Repeat protein</fullName>
    </submittedName>
</protein>
<dbReference type="PANTHER" id="PTHR24180:SF45">
    <property type="entry name" value="POLY [ADP-RIBOSE] POLYMERASE TANKYRASE"/>
    <property type="match status" value="1"/>
</dbReference>
<accession>A0A3G5ADE0</accession>
<dbReference type="PROSITE" id="PS50088">
    <property type="entry name" value="ANK_REPEAT"/>
    <property type="match status" value="4"/>
</dbReference>
<gene>
    <name evidence="3" type="ORF">Satyrvirus5_3</name>
</gene>
<evidence type="ECO:0000313" key="3">
    <source>
        <dbReference type="EMBL" id="AYV85138.1"/>
    </source>
</evidence>
<dbReference type="Gene3D" id="1.25.40.20">
    <property type="entry name" value="Ankyrin repeat-containing domain"/>
    <property type="match status" value="2"/>
</dbReference>
<sequence length="252" mass="28750">MYLKITNKNENHHGYQYIDGLNVLDKEFDNNPKNSCTGGGLYFTNKEFIHKFYDYGIYLRIVELPIDDPEFRMIKDPQGDKWRANKIILKERYLLADIGTYDKFEIYQLGLAWASVNNHLEIVKYVIEKGADIHAENDQALRKASRNGHLEIVKLLIEKGANIHAVNDGALHGASFNGHLEIVKLLTENGADIHAENDRALQWASENGHLEIVKLLIDKGANIHAENDGALRWASLYGHSEIIKFLKTLEKN</sequence>